<reference evidence="2" key="1">
    <citation type="journal article" date="2014" name="Int. J. Syst. Evol. Microbiol.">
        <title>Complete genome sequence of Corynebacterium casei LMG S-19264T (=DSM 44701T), isolated from a smear-ripened cheese.</title>
        <authorList>
            <consortium name="US DOE Joint Genome Institute (JGI-PGF)"/>
            <person name="Walter F."/>
            <person name="Albersmeier A."/>
            <person name="Kalinowski J."/>
            <person name="Ruckert C."/>
        </authorList>
    </citation>
    <scope>NUCLEOTIDE SEQUENCE</scope>
    <source>
        <strain evidence="2">JCM 3093</strain>
    </source>
</reference>
<dbReference type="Proteomes" id="UP000627984">
    <property type="component" value="Unassembled WGS sequence"/>
</dbReference>
<sequence>MVFPEPPGPSTATIRTGPHDGGSTLTAAARSGKEIVTAIPPWCHPAARDPRGECGPAG</sequence>
<dbReference type="EMBL" id="BMQD01000017">
    <property type="protein sequence ID" value="GGK84822.1"/>
    <property type="molecule type" value="Genomic_DNA"/>
</dbReference>
<organism evidence="2 3">
    <name type="scientific">Planomonospora parontospora</name>
    <dbReference type="NCBI Taxonomy" id="58119"/>
    <lineage>
        <taxon>Bacteria</taxon>
        <taxon>Bacillati</taxon>
        <taxon>Actinomycetota</taxon>
        <taxon>Actinomycetes</taxon>
        <taxon>Streptosporangiales</taxon>
        <taxon>Streptosporangiaceae</taxon>
        <taxon>Planomonospora</taxon>
    </lineage>
</organism>
<protein>
    <submittedName>
        <fullName evidence="2">Uncharacterized protein</fullName>
    </submittedName>
</protein>
<reference evidence="2" key="2">
    <citation type="submission" date="2022-09" db="EMBL/GenBank/DDBJ databases">
        <authorList>
            <person name="Sun Q."/>
            <person name="Ohkuma M."/>
        </authorList>
    </citation>
    <scope>NUCLEOTIDE SEQUENCE</scope>
    <source>
        <strain evidence="2">JCM 3093</strain>
    </source>
</reference>
<dbReference type="AlphaFoldDB" id="A0AA37BKH9"/>
<evidence type="ECO:0000313" key="2">
    <source>
        <dbReference type="EMBL" id="GGK84822.1"/>
    </source>
</evidence>
<comment type="caution">
    <text evidence="2">The sequence shown here is derived from an EMBL/GenBank/DDBJ whole genome shotgun (WGS) entry which is preliminary data.</text>
</comment>
<feature type="region of interest" description="Disordered" evidence="1">
    <location>
        <begin position="1"/>
        <end position="21"/>
    </location>
</feature>
<evidence type="ECO:0000313" key="3">
    <source>
        <dbReference type="Proteomes" id="UP000627984"/>
    </source>
</evidence>
<proteinExistence type="predicted"/>
<name>A0AA37BKH9_9ACTN</name>
<evidence type="ECO:0000256" key="1">
    <source>
        <dbReference type="SAM" id="MobiDB-lite"/>
    </source>
</evidence>
<accession>A0AA37BKH9</accession>
<gene>
    <name evidence="2" type="ORF">GCM10010126_50050</name>
</gene>